<dbReference type="RefSeq" id="WP_270895651.1">
    <property type="nucleotide sequence ID" value="NZ_JBHSPF010000070.1"/>
</dbReference>
<comment type="similarity">
    <text evidence="2">Belongs to the 3-hydroxyacyl-CoA dehydrogenase family.</text>
</comment>
<evidence type="ECO:0000313" key="7">
    <source>
        <dbReference type="EMBL" id="MFC5629889.1"/>
    </source>
</evidence>
<dbReference type="PIRSF" id="PIRSF000105">
    <property type="entry name" value="HCDH"/>
    <property type="match status" value="1"/>
</dbReference>
<dbReference type="InterPro" id="IPR006108">
    <property type="entry name" value="3HC_DH_C"/>
</dbReference>
<accession>A0ABW0UC40</accession>
<feature type="domain" description="3-hydroxyacyl-CoA dehydrogenase NAD binding" evidence="6">
    <location>
        <begin position="5"/>
        <end position="170"/>
    </location>
</feature>
<dbReference type="InterPro" id="IPR022694">
    <property type="entry name" value="3-OHacyl-CoA_DH"/>
</dbReference>
<protein>
    <submittedName>
        <fullName evidence="7">3-hydroxyacyl-CoA dehydrogenase family protein</fullName>
        <ecNumber evidence="7">1.1.1.35</ecNumber>
    </submittedName>
</protein>
<evidence type="ECO:0000256" key="4">
    <source>
        <dbReference type="SAM" id="Coils"/>
    </source>
</evidence>
<dbReference type="Pfam" id="PF02737">
    <property type="entry name" value="3HCDH_N"/>
    <property type="match status" value="1"/>
</dbReference>
<dbReference type="SUPFAM" id="SSF51735">
    <property type="entry name" value="NAD(P)-binding Rossmann-fold domains"/>
    <property type="match status" value="1"/>
</dbReference>
<keyword evidence="8" id="KW-1185">Reference proteome</keyword>
<comment type="pathway">
    <text evidence="1">Lipid metabolism; butanoate metabolism.</text>
</comment>
<dbReference type="PANTHER" id="PTHR48075:SF5">
    <property type="entry name" value="3-HYDROXYBUTYRYL-COA DEHYDROGENASE"/>
    <property type="match status" value="1"/>
</dbReference>
<dbReference type="InterPro" id="IPR006176">
    <property type="entry name" value="3-OHacyl-CoA_DH_NAD-bd"/>
</dbReference>
<sequence length="242" mass="26883">MTKKHIGVIGTGMMGTDIAHLFLLSGYPVSIYDIDEEKVKRAQEKITSKSKEIKEELLQVTTKIDDLSPCQFIVEAVPENLELKQQVFQELEQVVSPSAILASNTSGISIAKIAAVCEHPERVIGTHFFNPATKMPLVEVISGEHTVSATLEETLYIIEDIGKTPVHTKDVPGFIVNRIVTPMLNEAMHLLENEVSTTEEIDKAIKLAMGHPMGPLQLAEFIGLDTIYHFMEQIYEETKLAQ</sequence>
<evidence type="ECO:0000256" key="3">
    <source>
        <dbReference type="ARBA" id="ARBA00023002"/>
    </source>
</evidence>
<dbReference type="Pfam" id="PF00725">
    <property type="entry name" value="3HCDH"/>
    <property type="match status" value="1"/>
</dbReference>
<keyword evidence="4" id="KW-0175">Coiled coil</keyword>
<dbReference type="InterPro" id="IPR013328">
    <property type="entry name" value="6PGD_dom2"/>
</dbReference>
<dbReference type="EMBL" id="JBHSPF010000070">
    <property type="protein sequence ID" value="MFC5629889.1"/>
    <property type="molecule type" value="Genomic_DNA"/>
</dbReference>
<dbReference type="GO" id="GO:0003857">
    <property type="term" value="F:(3S)-3-hydroxyacyl-CoA dehydrogenase (NAD+) activity"/>
    <property type="evidence" value="ECO:0007669"/>
    <property type="project" value="UniProtKB-EC"/>
</dbReference>
<evidence type="ECO:0000259" key="6">
    <source>
        <dbReference type="Pfam" id="PF02737"/>
    </source>
</evidence>
<comment type="caution">
    <text evidence="7">The sequence shown here is derived from an EMBL/GenBank/DDBJ whole genome shotgun (WGS) entry which is preliminary data.</text>
</comment>
<reference evidence="8" key="1">
    <citation type="journal article" date="2019" name="Int. J. Syst. Evol. Microbiol.">
        <title>The Global Catalogue of Microorganisms (GCM) 10K type strain sequencing project: providing services to taxonomists for standard genome sequencing and annotation.</title>
        <authorList>
            <consortium name="The Broad Institute Genomics Platform"/>
            <consortium name="The Broad Institute Genome Sequencing Center for Infectious Disease"/>
            <person name="Wu L."/>
            <person name="Ma J."/>
        </authorList>
    </citation>
    <scope>NUCLEOTIDE SEQUENCE [LARGE SCALE GENOMIC DNA]</scope>
    <source>
        <strain evidence="8">CGMCC 1.15790</strain>
    </source>
</reference>
<dbReference type="Proteomes" id="UP001596143">
    <property type="component" value="Unassembled WGS sequence"/>
</dbReference>
<gene>
    <name evidence="7" type="ORF">ACFPTR_13630</name>
</gene>
<name>A0ABW0UC40_9BACI</name>
<dbReference type="SUPFAM" id="SSF48179">
    <property type="entry name" value="6-phosphogluconate dehydrogenase C-terminal domain-like"/>
    <property type="match status" value="1"/>
</dbReference>
<evidence type="ECO:0000256" key="2">
    <source>
        <dbReference type="ARBA" id="ARBA00009463"/>
    </source>
</evidence>
<dbReference type="InterPro" id="IPR006180">
    <property type="entry name" value="3-OHacyl-CoA_DH_CS"/>
</dbReference>
<evidence type="ECO:0000256" key="1">
    <source>
        <dbReference type="ARBA" id="ARBA00005086"/>
    </source>
</evidence>
<dbReference type="Gene3D" id="3.40.50.720">
    <property type="entry name" value="NAD(P)-binding Rossmann-like Domain"/>
    <property type="match status" value="1"/>
</dbReference>
<dbReference type="Gene3D" id="1.10.1040.10">
    <property type="entry name" value="N-(1-d-carboxylethyl)-l-norvaline Dehydrogenase, domain 2"/>
    <property type="match status" value="1"/>
</dbReference>
<dbReference type="InterPro" id="IPR008927">
    <property type="entry name" value="6-PGluconate_DH-like_C_sf"/>
</dbReference>
<proteinExistence type="inferred from homology"/>
<dbReference type="PANTHER" id="PTHR48075">
    <property type="entry name" value="3-HYDROXYACYL-COA DEHYDROGENASE FAMILY PROTEIN"/>
    <property type="match status" value="1"/>
</dbReference>
<keyword evidence="3 7" id="KW-0560">Oxidoreductase</keyword>
<feature type="coiled-coil region" evidence="4">
    <location>
        <begin position="32"/>
        <end position="59"/>
    </location>
</feature>
<dbReference type="EC" id="1.1.1.35" evidence="7"/>
<organism evidence="7 8">
    <name type="scientific">Aliibacillus thermotolerans</name>
    <dbReference type="NCBI Taxonomy" id="1834418"/>
    <lineage>
        <taxon>Bacteria</taxon>
        <taxon>Bacillati</taxon>
        <taxon>Bacillota</taxon>
        <taxon>Bacilli</taxon>
        <taxon>Bacillales</taxon>
        <taxon>Bacillaceae</taxon>
        <taxon>Aliibacillus</taxon>
    </lineage>
</organism>
<dbReference type="PROSITE" id="PS00067">
    <property type="entry name" value="3HCDH"/>
    <property type="match status" value="1"/>
</dbReference>
<dbReference type="InterPro" id="IPR036291">
    <property type="entry name" value="NAD(P)-bd_dom_sf"/>
</dbReference>
<feature type="domain" description="3-hydroxyacyl-CoA dehydrogenase C-terminal" evidence="5">
    <location>
        <begin position="173"/>
        <end position="238"/>
    </location>
</feature>
<evidence type="ECO:0000313" key="8">
    <source>
        <dbReference type="Proteomes" id="UP001596143"/>
    </source>
</evidence>
<evidence type="ECO:0000259" key="5">
    <source>
        <dbReference type="Pfam" id="PF00725"/>
    </source>
</evidence>